<feature type="transmembrane region" description="Helical" evidence="2">
    <location>
        <begin position="80"/>
        <end position="103"/>
    </location>
</feature>
<feature type="transmembrane region" description="Helical" evidence="2">
    <location>
        <begin position="49"/>
        <end position="68"/>
    </location>
</feature>
<feature type="transmembrane region" description="Helical" evidence="2">
    <location>
        <begin position="25"/>
        <end position="43"/>
    </location>
</feature>
<sequence>MKKQTVSFQFDTVPAHSRPLRPTDAAAGVLLLAGIWGLLWQCLRPEPMLGLLGLGALAALGLAAGLLLRWDRKWQRAAICGALLVLLAAGILLRSHISAALAGLGDLWGQWRFQQTGRYTPPYVGAGSVWWLLLPMGAVTGLAAGLVLRQRWRIWPAAACAAGLLALRLAGLVPGGWWFTCFLLGVLLCFVQGSAIGRRAKAITAGALVLVLLIGLLPEGLSGGASPTALGRRLGKALHHWHYEDAADPLPEGDISGSGAFSPGQEPALRLTMEHWTPLYLRGYVAGEYTGTGWQQLAARRLTEEAPMLYSLQSGYFFPAQQLAQANGEAESENHVTIQVLGACRSVAYTPYGGGDGLESALDARDLTGEGMTDPTQRSYEAALYPVEESYLLQQQLAQAETDSDYRTGESVYRQWVYDHYLTVPQDTYDALTAQFSPGQGWNTTQAKTEISRFLAANLTLREGTVTPATGDVAAWLLTGARQGYSVHYATLTTLLLRCCGIPARYVEGYVVTRQQAEALSDGAQLTLTQRAAHAWAEYYLDGVGWIPFDTVPGYEENIVYQLPEDGDPAENENGTTYTGQDQTPQQNQTDISQEPQDDHSQRIFIQSVLLTLAALVLVCLAAMALRTVLLRRRLKQQRRRFEDPDGRVACQAMLSALHRQLTALQPGAWSEASPQRQAALTALLGDETARQLTALEQEVWFSDHPIEEPQRQQAQKLLEGTERLWRERVPAARRWKQRFLTCQVI</sequence>
<dbReference type="PANTHER" id="PTHR42736:SF1">
    <property type="entry name" value="PROTEIN-GLUTAMINE GAMMA-GLUTAMYLTRANSFERASE"/>
    <property type="match status" value="1"/>
</dbReference>
<gene>
    <name evidence="4" type="ORF">MM50RIKEN_14130</name>
</gene>
<feature type="compositionally biased region" description="Polar residues" evidence="1">
    <location>
        <begin position="573"/>
        <end position="595"/>
    </location>
</feature>
<dbReference type="RefSeq" id="WP_213540406.1">
    <property type="nucleotide sequence ID" value="NZ_AP023418.1"/>
</dbReference>
<dbReference type="Proteomes" id="UP000681035">
    <property type="component" value="Chromosome"/>
</dbReference>
<evidence type="ECO:0000256" key="1">
    <source>
        <dbReference type="SAM" id="MobiDB-lite"/>
    </source>
</evidence>
<dbReference type="PANTHER" id="PTHR42736">
    <property type="entry name" value="PROTEIN-GLUTAMINE GAMMA-GLUTAMYLTRANSFERASE"/>
    <property type="match status" value="1"/>
</dbReference>
<accession>A0A810Q128</accession>
<evidence type="ECO:0000256" key="2">
    <source>
        <dbReference type="SAM" id="Phobius"/>
    </source>
</evidence>
<feature type="transmembrane region" description="Helical" evidence="2">
    <location>
        <begin position="154"/>
        <end position="171"/>
    </location>
</feature>
<evidence type="ECO:0000259" key="3">
    <source>
        <dbReference type="SMART" id="SM00460"/>
    </source>
</evidence>
<evidence type="ECO:0000313" key="5">
    <source>
        <dbReference type="Proteomes" id="UP000681035"/>
    </source>
</evidence>
<feature type="transmembrane region" description="Helical" evidence="2">
    <location>
        <begin position="604"/>
        <end position="630"/>
    </location>
</feature>
<dbReference type="InterPro" id="IPR052901">
    <property type="entry name" value="Bact_TGase-like"/>
</dbReference>
<keyword evidence="2" id="KW-1133">Transmembrane helix</keyword>
<feature type="region of interest" description="Disordered" evidence="1">
    <location>
        <begin position="564"/>
        <end position="598"/>
    </location>
</feature>
<dbReference type="AlphaFoldDB" id="A0A810Q128"/>
<organism evidence="4 5">
    <name type="scientific">Vescimonas coprocola</name>
    <dbReference type="NCBI Taxonomy" id="2714355"/>
    <lineage>
        <taxon>Bacteria</taxon>
        <taxon>Bacillati</taxon>
        <taxon>Bacillota</taxon>
        <taxon>Clostridia</taxon>
        <taxon>Eubacteriales</taxon>
        <taxon>Oscillospiraceae</taxon>
        <taxon>Vescimonas</taxon>
    </lineage>
</organism>
<proteinExistence type="predicted"/>
<feature type="transmembrane region" description="Helical" evidence="2">
    <location>
        <begin position="177"/>
        <end position="195"/>
    </location>
</feature>
<feature type="transmembrane region" description="Helical" evidence="2">
    <location>
        <begin position="123"/>
        <end position="147"/>
    </location>
</feature>
<dbReference type="InterPro" id="IPR002931">
    <property type="entry name" value="Transglutaminase-like"/>
</dbReference>
<dbReference type="SMART" id="SM00460">
    <property type="entry name" value="TGc"/>
    <property type="match status" value="1"/>
</dbReference>
<dbReference type="KEGG" id="vcop:MM50RIKEN_14130"/>
<evidence type="ECO:0000313" key="4">
    <source>
        <dbReference type="EMBL" id="BCK81650.1"/>
    </source>
</evidence>
<name>A0A810Q128_9FIRM</name>
<feature type="domain" description="Transglutaminase-like" evidence="3">
    <location>
        <begin position="478"/>
        <end position="553"/>
    </location>
</feature>
<dbReference type="Gene3D" id="3.10.620.30">
    <property type="match status" value="1"/>
</dbReference>
<protein>
    <recommendedName>
        <fullName evidence="3">Transglutaminase-like domain-containing protein</fullName>
    </recommendedName>
</protein>
<feature type="transmembrane region" description="Helical" evidence="2">
    <location>
        <begin position="202"/>
        <end position="221"/>
    </location>
</feature>
<keyword evidence="2" id="KW-0472">Membrane</keyword>
<dbReference type="InterPro" id="IPR038765">
    <property type="entry name" value="Papain-like_cys_pep_sf"/>
</dbReference>
<dbReference type="Pfam" id="PF01841">
    <property type="entry name" value="Transglut_core"/>
    <property type="match status" value="1"/>
</dbReference>
<dbReference type="EMBL" id="AP023418">
    <property type="protein sequence ID" value="BCK81650.1"/>
    <property type="molecule type" value="Genomic_DNA"/>
</dbReference>
<keyword evidence="5" id="KW-1185">Reference proteome</keyword>
<keyword evidence="2" id="KW-0812">Transmembrane</keyword>
<reference evidence="4" key="1">
    <citation type="submission" date="2020-09" db="EMBL/GenBank/DDBJ databases">
        <title>New species isolated from human feces.</title>
        <authorList>
            <person name="Kitahara M."/>
            <person name="Shigeno Y."/>
            <person name="Shime M."/>
            <person name="Matsumoto Y."/>
            <person name="Nakamura S."/>
            <person name="Motooka D."/>
            <person name="Fukuoka S."/>
            <person name="Nishikawa H."/>
            <person name="Benno Y."/>
        </authorList>
    </citation>
    <scope>NUCLEOTIDE SEQUENCE</scope>
    <source>
        <strain evidence="4">MM50</strain>
    </source>
</reference>
<dbReference type="SUPFAM" id="SSF54001">
    <property type="entry name" value="Cysteine proteinases"/>
    <property type="match status" value="1"/>
</dbReference>